<dbReference type="InterPro" id="IPR051540">
    <property type="entry name" value="S-2-haloacid_dehalogenase"/>
</dbReference>
<dbReference type="SFLD" id="SFLDS00003">
    <property type="entry name" value="Haloacid_Dehalogenase"/>
    <property type="match status" value="1"/>
</dbReference>
<dbReference type="GO" id="GO:0018784">
    <property type="term" value="F:(S)-2-haloacid dehalogenase activity"/>
    <property type="evidence" value="ECO:0007669"/>
    <property type="project" value="UniProtKB-UniRule"/>
</dbReference>
<dbReference type="PANTHER" id="PTHR43316:SF3">
    <property type="entry name" value="HALOACID DEHALOGENASE, TYPE II (AFU_ORTHOLOGUE AFUA_2G07750)-RELATED"/>
    <property type="match status" value="1"/>
</dbReference>
<dbReference type="Proteomes" id="UP000502415">
    <property type="component" value="Chromosome"/>
</dbReference>
<dbReference type="PANTHER" id="PTHR43316">
    <property type="entry name" value="HYDROLASE, HALOACID DELAHOGENASE-RELATED"/>
    <property type="match status" value="1"/>
</dbReference>
<dbReference type="AlphaFoldDB" id="A0A7Z2W014"/>
<evidence type="ECO:0000313" key="5">
    <source>
        <dbReference type="Proteomes" id="UP000502415"/>
    </source>
</evidence>
<evidence type="ECO:0000256" key="2">
    <source>
        <dbReference type="ARBA" id="ARBA00022801"/>
    </source>
</evidence>
<keyword evidence="2 3" id="KW-0378">Hydrolase</keyword>
<dbReference type="EMBL" id="CP051685">
    <property type="protein sequence ID" value="QJE02436.1"/>
    <property type="molecule type" value="Genomic_DNA"/>
</dbReference>
<evidence type="ECO:0000256" key="3">
    <source>
        <dbReference type="RuleBase" id="RU368077"/>
    </source>
</evidence>
<dbReference type="SFLD" id="SFLDG01129">
    <property type="entry name" value="C1.5:_HAD__Beta-PGM__Phosphata"/>
    <property type="match status" value="1"/>
</dbReference>
<name>A0A7Z2W014_9BURK</name>
<dbReference type="InterPro" id="IPR023214">
    <property type="entry name" value="HAD_sf"/>
</dbReference>
<dbReference type="RefSeq" id="WP_170204523.1">
    <property type="nucleotide sequence ID" value="NZ_CP051685.1"/>
</dbReference>
<comment type="function">
    <text evidence="3">Catalyzes the hydrolytic dehalogenation of small (S)-2-haloalkanoic acids to yield the corresponding (R)-2-hydroxyalkanoic acids.</text>
</comment>
<protein>
    <recommendedName>
        <fullName evidence="3">(S)-2-haloacid dehalogenase</fullName>
        <ecNumber evidence="3">3.8.1.2</ecNumber>
    </recommendedName>
    <alternativeName>
        <fullName evidence="3">2-haloalkanoic acid dehalogenase</fullName>
    </alternativeName>
    <alternativeName>
        <fullName evidence="3">Halocarboxylic acid halidohydrolase</fullName>
    </alternativeName>
    <alternativeName>
        <fullName evidence="3">L-2-haloacid dehalogenase</fullName>
    </alternativeName>
</protein>
<dbReference type="KEGG" id="mfy:HH212_22425"/>
<dbReference type="PRINTS" id="PR00413">
    <property type="entry name" value="HADHALOGNASE"/>
</dbReference>
<comment type="similarity">
    <text evidence="1 3">Belongs to the HAD-like hydrolase superfamily. S-2-haloalkanoic acid dehalogenase family.</text>
</comment>
<accession>A0A7Z2W014</accession>
<evidence type="ECO:0000313" key="4">
    <source>
        <dbReference type="EMBL" id="QJE02436.1"/>
    </source>
</evidence>
<dbReference type="NCBIfam" id="TIGR01493">
    <property type="entry name" value="HAD-SF-IA-v2"/>
    <property type="match status" value="1"/>
</dbReference>
<dbReference type="Gene3D" id="1.10.150.240">
    <property type="entry name" value="Putative phosphatase, domain 2"/>
    <property type="match status" value="1"/>
</dbReference>
<comment type="catalytic activity">
    <reaction evidence="3">
        <text>an (S)-2-haloacid + H2O = a (2R)-2-hydroxycarboxylate + a halide anion + H(+)</text>
        <dbReference type="Rhea" id="RHEA:11192"/>
        <dbReference type="ChEBI" id="CHEBI:15377"/>
        <dbReference type="ChEBI" id="CHEBI:15378"/>
        <dbReference type="ChEBI" id="CHEBI:16042"/>
        <dbReference type="ChEBI" id="CHEBI:58314"/>
        <dbReference type="ChEBI" id="CHEBI:137405"/>
        <dbReference type="EC" id="3.8.1.2"/>
    </reaction>
</comment>
<dbReference type="NCBIfam" id="TIGR01428">
    <property type="entry name" value="HAD_type_II"/>
    <property type="match status" value="1"/>
</dbReference>
<dbReference type="InterPro" id="IPR006328">
    <property type="entry name" value="2-HAD"/>
</dbReference>
<sequence>MTASSLARPDMLLFDVNQTMLDMGPVHAAIRAVLPGADSPKLWFATTLQYAASMTLAGRYAPLPEIGAAVLRMLAQGQGIDVSQAQAEAAMRSLTRLPAHADVQPALQRLKSAGLRLAALSISTRTGLRAQLDHAGIADCFDAQFSVQEFRLYKPHPDVYRRVAARMRVEAAGTMLVAAHGWDIGGAAWAGLRTAFVERAGQAPFALAPAPELVVGDLGELAQRLGA</sequence>
<dbReference type="Gene3D" id="3.40.50.1000">
    <property type="entry name" value="HAD superfamily/HAD-like"/>
    <property type="match status" value="1"/>
</dbReference>
<gene>
    <name evidence="4" type="ORF">HH212_22425</name>
</gene>
<dbReference type="Pfam" id="PF00702">
    <property type="entry name" value="Hydrolase"/>
    <property type="match status" value="1"/>
</dbReference>
<evidence type="ECO:0000256" key="1">
    <source>
        <dbReference type="ARBA" id="ARBA00008106"/>
    </source>
</evidence>
<dbReference type="InterPro" id="IPR036412">
    <property type="entry name" value="HAD-like_sf"/>
</dbReference>
<reference evidence="4 5" key="1">
    <citation type="submission" date="2020-04" db="EMBL/GenBank/DDBJ databases">
        <title>Genome sequencing of novel species.</title>
        <authorList>
            <person name="Heo J."/>
            <person name="Kim S.-J."/>
            <person name="Kim J.-S."/>
            <person name="Hong S.-B."/>
            <person name="Kwon S.-W."/>
        </authorList>
    </citation>
    <scope>NUCLEOTIDE SEQUENCE [LARGE SCALE GENOMIC DNA]</scope>
    <source>
        <strain evidence="4 5">GN2-R2</strain>
    </source>
</reference>
<dbReference type="InterPro" id="IPR023198">
    <property type="entry name" value="PGP-like_dom2"/>
</dbReference>
<keyword evidence="5" id="KW-1185">Reference proteome</keyword>
<dbReference type="CDD" id="cd02588">
    <property type="entry name" value="HAD_L2-DEX"/>
    <property type="match status" value="1"/>
</dbReference>
<dbReference type="EC" id="3.8.1.2" evidence="3"/>
<organism evidence="4 5">
    <name type="scientific">Massilia forsythiae</name>
    <dbReference type="NCBI Taxonomy" id="2728020"/>
    <lineage>
        <taxon>Bacteria</taxon>
        <taxon>Pseudomonadati</taxon>
        <taxon>Pseudomonadota</taxon>
        <taxon>Betaproteobacteria</taxon>
        <taxon>Burkholderiales</taxon>
        <taxon>Oxalobacteraceae</taxon>
        <taxon>Telluria group</taxon>
        <taxon>Massilia</taxon>
    </lineage>
</organism>
<dbReference type="InterPro" id="IPR006439">
    <property type="entry name" value="HAD-SF_hydro_IA"/>
</dbReference>
<dbReference type="SUPFAM" id="SSF56784">
    <property type="entry name" value="HAD-like"/>
    <property type="match status" value="1"/>
</dbReference>
<proteinExistence type="inferred from homology"/>